<dbReference type="CDD" id="cd00761">
    <property type="entry name" value="Glyco_tranf_GTA_type"/>
    <property type="match status" value="1"/>
</dbReference>
<proteinExistence type="predicted"/>
<dbReference type="SUPFAM" id="SSF53448">
    <property type="entry name" value="Nucleotide-diphospho-sugar transferases"/>
    <property type="match status" value="1"/>
</dbReference>
<dbReference type="Proteomes" id="UP000217276">
    <property type="component" value="Chromosome"/>
</dbReference>
<evidence type="ECO:0000259" key="1">
    <source>
        <dbReference type="Pfam" id="PF00535"/>
    </source>
</evidence>
<evidence type="ECO:0000313" key="2">
    <source>
        <dbReference type="EMBL" id="ATA81996.1"/>
    </source>
</evidence>
<gene>
    <name evidence="2" type="ORF">CGC53_06355</name>
</gene>
<dbReference type="InterPro" id="IPR001173">
    <property type="entry name" value="Glyco_trans_2-like"/>
</dbReference>
<dbReference type="GO" id="GO:0016758">
    <property type="term" value="F:hexosyltransferase activity"/>
    <property type="evidence" value="ECO:0007669"/>
    <property type="project" value="UniProtKB-ARBA"/>
</dbReference>
<dbReference type="Pfam" id="PF00535">
    <property type="entry name" value="Glycos_transf_2"/>
    <property type="match status" value="1"/>
</dbReference>
<accession>A0A250FDC6</accession>
<organism evidence="2 3">
    <name type="scientific">Capnocytophaga leadbetteri</name>
    <dbReference type="NCBI Taxonomy" id="327575"/>
    <lineage>
        <taxon>Bacteria</taxon>
        <taxon>Pseudomonadati</taxon>
        <taxon>Bacteroidota</taxon>
        <taxon>Flavobacteriia</taxon>
        <taxon>Flavobacteriales</taxon>
        <taxon>Flavobacteriaceae</taxon>
        <taxon>Capnocytophaga</taxon>
    </lineage>
</organism>
<dbReference type="KEGG" id="clk:CGC53_06355"/>
<dbReference type="PANTHER" id="PTHR22916">
    <property type="entry name" value="GLYCOSYLTRANSFERASE"/>
    <property type="match status" value="1"/>
</dbReference>
<evidence type="ECO:0000313" key="3">
    <source>
        <dbReference type="Proteomes" id="UP000217276"/>
    </source>
</evidence>
<dbReference type="EMBL" id="CP022384">
    <property type="protein sequence ID" value="ATA81996.1"/>
    <property type="molecule type" value="Genomic_DNA"/>
</dbReference>
<dbReference type="Gene3D" id="3.90.550.10">
    <property type="entry name" value="Spore Coat Polysaccharide Biosynthesis Protein SpsA, Chain A"/>
    <property type="match status" value="1"/>
</dbReference>
<reference evidence="3" key="1">
    <citation type="submission" date="2017-06" db="EMBL/GenBank/DDBJ databases">
        <title>Capnocytophaga spp. assemblies.</title>
        <authorList>
            <person name="Gulvik C.A."/>
        </authorList>
    </citation>
    <scope>NUCLEOTIDE SEQUENCE [LARGE SCALE GENOMIC DNA]</scope>
    <source>
        <strain evidence="3">H6253</strain>
    </source>
</reference>
<sequence length="252" mass="28920">MKQGLVSIITPMYNAEKYVGQTINSVLSQTYENWEMLIVNDGSKDSSAEIVADYSKKDSRVKLINQPNAGSAAARNNALRNAIGQFICFLDADDLWDNNFLEKQINFLKEKNAALVFSSYRRIDEKGEKKLDPFIVPKTVTYTDLLKTCSISCLTALYDKIQIGEQYFKEELKSLRDDFVFWLQALKKVKMAYGNTEILASYRVFASSTTGNKKKVIKPQFMVYYKVEKLGLIKSLYYLSCWAINGFLKYRK</sequence>
<keyword evidence="2" id="KW-0808">Transferase</keyword>
<keyword evidence="3" id="KW-1185">Reference proteome</keyword>
<protein>
    <submittedName>
        <fullName evidence="2">Teichuronic acid biosynthesis glycosyl transferase</fullName>
    </submittedName>
</protein>
<dbReference type="AlphaFoldDB" id="A0A250FDC6"/>
<dbReference type="InterPro" id="IPR029044">
    <property type="entry name" value="Nucleotide-diphossugar_trans"/>
</dbReference>
<dbReference type="PANTHER" id="PTHR22916:SF3">
    <property type="entry name" value="UDP-GLCNAC:BETAGAL BETA-1,3-N-ACETYLGLUCOSAMINYLTRANSFERASE-LIKE PROTEIN 1"/>
    <property type="match status" value="1"/>
</dbReference>
<feature type="domain" description="Glycosyltransferase 2-like" evidence="1">
    <location>
        <begin position="7"/>
        <end position="132"/>
    </location>
</feature>
<dbReference type="RefSeq" id="WP_095914059.1">
    <property type="nucleotide sequence ID" value="NZ_CAUUPF010000002.1"/>
</dbReference>
<name>A0A250FDC6_9FLAO</name>